<name>A0ABV0BUG5_9SPHI</name>
<dbReference type="InterPro" id="IPR006597">
    <property type="entry name" value="Sel1-like"/>
</dbReference>
<sequence>MAHRIYIYNIDSQSGESYPYYLGEWNYEIPPLLLPLFASEIRAKGKLLYANREAGIVLLRQFYTLLADEYQLHYKKAYYEPVNQLFDLLENLPYDTFLIDGTDVFNMNEERKSEQAKDWVIEIQQKNKSYLKATKSQSLKPLDSILKASGYQNFLEALKTDWINYGLGYWNEDVYKHDYAEVFTENDVKGLKDIKGNIITPAYYDEISEFEDGIAVIQKNNKFGYLDTKGSEIVPPTYDDASHVFEIYYGLVSDYDYEFKHLVGCVTSDAKVGLINMVDHQLLIPPIYEELTHLYGNYFNAKTGSTYTLINHKNENVINQDSESPFDFDGSELFFIKIAGTSKRKYFNNRGVHIGDYLEDVLHVLPHNFFYVKPNKGNKKIEIIKSDGKILDTEIDQVITLSNYQTFVYLKAKKWFIYNPINENYLKEDANIQKIEIDYLANFFKDIYILYTEIGNGIFDAFNNHWLLEPNASYLKIEQLEKHFLRVHLKDGMQYWDGQTNQLSPIYEYVSEVIDHHNDELFLYQKEELFCLDKLMKIRKITPEEMGKCYNQKENLRGKDLAFFLKYYTGWKSKIGANYFHYFDNQSLYELGLDLLKKNKIEEAIEVLKIGVQRNHPQMMTELAMIYTDTEDKVHANLALGLALYEKAAKLGEKNAWNNLGYHYQNGLGCKKDIDKAVNAYTKAGELGNGLGWANLGDLYYHGQWVEKDEDKALDYYLKAQKLYYFNSDKLADIYFTKEDYKKVLPLLKKDYDEEFSPIYYGIMYERGLGGLKINLKKAISYYEKAMQIGVYHHAVNQLLYYYRPASEYADEVQFAKWYAYAEENNIEIDLKILGLDKQRKDTLGSFFKNLFKK</sequence>
<dbReference type="SMART" id="SM00671">
    <property type="entry name" value="SEL1"/>
    <property type="match status" value="5"/>
</dbReference>
<organism evidence="1 2">
    <name type="scientific">Sphingobacterium kitahiroshimense</name>
    <dbReference type="NCBI Taxonomy" id="470446"/>
    <lineage>
        <taxon>Bacteria</taxon>
        <taxon>Pseudomonadati</taxon>
        <taxon>Bacteroidota</taxon>
        <taxon>Sphingobacteriia</taxon>
        <taxon>Sphingobacteriales</taxon>
        <taxon>Sphingobacteriaceae</taxon>
        <taxon>Sphingobacterium</taxon>
    </lineage>
</organism>
<keyword evidence="2" id="KW-1185">Reference proteome</keyword>
<dbReference type="PANTHER" id="PTHR11102">
    <property type="entry name" value="SEL-1-LIKE PROTEIN"/>
    <property type="match status" value="1"/>
</dbReference>
<dbReference type="PANTHER" id="PTHR11102:SF160">
    <property type="entry name" value="ERAD-ASSOCIATED E3 UBIQUITIN-PROTEIN LIGASE COMPONENT HRD3"/>
    <property type="match status" value="1"/>
</dbReference>
<comment type="caution">
    <text evidence="1">The sequence shown here is derived from an EMBL/GenBank/DDBJ whole genome shotgun (WGS) entry which is preliminary data.</text>
</comment>
<proteinExistence type="predicted"/>
<dbReference type="InterPro" id="IPR011990">
    <property type="entry name" value="TPR-like_helical_dom_sf"/>
</dbReference>
<protein>
    <submittedName>
        <fullName evidence="1">SEL1-like repeat protein</fullName>
    </submittedName>
</protein>
<dbReference type="EMBL" id="JBDJNQ010000004">
    <property type="protein sequence ID" value="MEN5377643.1"/>
    <property type="molecule type" value="Genomic_DNA"/>
</dbReference>
<dbReference type="Pfam" id="PF14903">
    <property type="entry name" value="WG_beta_rep"/>
    <property type="match status" value="2"/>
</dbReference>
<dbReference type="Pfam" id="PF08238">
    <property type="entry name" value="Sel1"/>
    <property type="match status" value="4"/>
</dbReference>
<accession>A0ABV0BUG5</accession>
<evidence type="ECO:0000313" key="2">
    <source>
        <dbReference type="Proteomes" id="UP001409291"/>
    </source>
</evidence>
<reference evidence="1 2" key="1">
    <citation type="submission" date="2024-04" db="EMBL/GenBank/DDBJ databases">
        <title>WGS of bacteria from Torrens River.</title>
        <authorList>
            <person name="Wyrsch E.R."/>
            <person name="Drigo B."/>
        </authorList>
    </citation>
    <scope>NUCLEOTIDE SEQUENCE [LARGE SCALE GENOMIC DNA]</scope>
    <source>
        <strain evidence="1 2">TWI391</strain>
    </source>
</reference>
<dbReference type="Gene3D" id="1.25.40.10">
    <property type="entry name" value="Tetratricopeptide repeat domain"/>
    <property type="match status" value="1"/>
</dbReference>
<dbReference type="InterPro" id="IPR050767">
    <property type="entry name" value="Sel1_AlgK"/>
</dbReference>
<gene>
    <name evidence="1" type="ORF">ABE541_10250</name>
</gene>
<evidence type="ECO:0000313" key="1">
    <source>
        <dbReference type="EMBL" id="MEN5377643.1"/>
    </source>
</evidence>
<dbReference type="RefSeq" id="WP_346581209.1">
    <property type="nucleotide sequence ID" value="NZ_JBDJLH010000002.1"/>
</dbReference>
<dbReference type="Proteomes" id="UP001409291">
    <property type="component" value="Unassembled WGS sequence"/>
</dbReference>
<dbReference type="InterPro" id="IPR032774">
    <property type="entry name" value="WG_beta_rep"/>
</dbReference>
<dbReference type="SUPFAM" id="SSF81901">
    <property type="entry name" value="HCP-like"/>
    <property type="match status" value="1"/>
</dbReference>